<organism evidence="1 2">
    <name type="scientific">Trifolium medium</name>
    <dbReference type="NCBI Taxonomy" id="97028"/>
    <lineage>
        <taxon>Eukaryota</taxon>
        <taxon>Viridiplantae</taxon>
        <taxon>Streptophyta</taxon>
        <taxon>Embryophyta</taxon>
        <taxon>Tracheophyta</taxon>
        <taxon>Spermatophyta</taxon>
        <taxon>Magnoliopsida</taxon>
        <taxon>eudicotyledons</taxon>
        <taxon>Gunneridae</taxon>
        <taxon>Pentapetalae</taxon>
        <taxon>rosids</taxon>
        <taxon>fabids</taxon>
        <taxon>Fabales</taxon>
        <taxon>Fabaceae</taxon>
        <taxon>Papilionoideae</taxon>
        <taxon>50 kb inversion clade</taxon>
        <taxon>NPAAA clade</taxon>
        <taxon>Hologalegina</taxon>
        <taxon>IRL clade</taxon>
        <taxon>Trifolieae</taxon>
        <taxon>Trifolium</taxon>
    </lineage>
</organism>
<comment type="caution">
    <text evidence="1">The sequence shown here is derived from an EMBL/GenBank/DDBJ whole genome shotgun (WGS) entry which is preliminary data.</text>
</comment>
<proteinExistence type="predicted"/>
<name>A0A392VYC8_9FABA</name>
<dbReference type="EMBL" id="LXQA011302128">
    <property type="protein sequence ID" value="MCI92473.1"/>
    <property type="molecule type" value="Genomic_DNA"/>
</dbReference>
<dbReference type="AlphaFoldDB" id="A0A392VYC8"/>
<evidence type="ECO:0000313" key="2">
    <source>
        <dbReference type="Proteomes" id="UP000265520"/>
    </source>
</evidence>
<evidence type="ECO:0000313" key="1">
    <source>
        <dbReference type="EMBL" id="MCI92473.1"/>
    </source>
</evidence>
<keyword evidence="2" id="KW-1185">Reference proteome</keyword>
<dbReference type="Proteomes" id="UP000265520">
    <property type="component" value="Unassembled WGS sequence"/>
</dbReference>
<protein>
    <submittedName>
        <fullName evidence="1">Uncharacterized protein</fullName>
    </submittedName>
</protein>
<reference evidence="1 2" key="1">
    <citation type="journal article" date="2018" name="Front. Plant Sci.">
        <title>Red Clover (Trifolium pratense) and Zigzag Clover (T. medium) - A Picture of Genomic Similarities and Differences.</title>
        <authorList>
            <person name="Dluhosova J."/>
            <person name="Istvanek J."/>
            <person name="Nedelnik J."/>
            <person name="Repkova J."/>
        </authorList>
    </citation>
    <scope>NUCLEOTIDE SEQUENCE [LARGE SCALE GENOMIC DNA]</scope>
    <source>
        <strain evidence="2">cv. 10/8</strain>
        <tissue evidence="1">Leaf</tissue>
    </source>
</reference>
<accession>A0A392VYC8</accession>
<sequence>MKLRNAPLVLTACATRGPLLRGVQMPEAPQLSFPFAGATHHSCLRDAQMTEETPNLYHIMA</sequence>
<feature type="non-terminal residue" evidence="1">
    <location>
        <position position="61"/>
    </location>
</feature>